<dbReference type="AlphaFoldDB" id="A0A6M5YLN0"/>
<reference evidence="3" key="1">
    <citation type="submission" date="2020-05" db="EMBL/GenBank/DDBJ databases">
        <title>Frigoriglobus tundricola gen. nov., sp. nov., a psychrotolerant cellulolytic planctomycete of the family Gemmataceae with two divergent copies of 16S rRNA gene.</title>
        <authorList>
            <person name="Kulichevskaya I.S."/>
            <person name="Ivanova A.A."/>
            <person name="Naumoff D.G."/>
            <person name="Beletsky A.V."/>
            <person name="Rijpstra W.I.C."/>
            <person name="Sinninghe Damste J.S."/>
            <person name="Mardanov A.V."/>
            <person name="Ravin N.V."/>
            <person name="Dedysh S.N."/>
        </authorList>
    </citation>
    <scope>NUCLEOTIDE SEQUENCE [LARGE SCALE GENOMIC DNA]</scope>
    <source>
        <strain evidence="3">PL17</strain>
    </source>
</reference>
<gene>
    <name evidence="2" type="ORF">FTUN_1406</name>
</gene>
<dbReference type="KEGG" id="ftj:FTUN_1406"/>
<dbReference type="Proteomes" id="UP000503447">
    <property type="component" value="Chromosome"/>
</dbReference>
<evidence type="ECO:0000256" key="1">
    <source>
        <dbReference type="SAM" id="MobiDB-lite"/>
    </source>
</evidence>
<evidence type="ECO:0000313" key="2">
    <source>
        <dbReference type="EMBL" id="QJW93892.1"/>
    </source>
</evidence>
<evidence type="ECO:0000313" key="3">
    <source>
        <dbReference type="Proteomes" id="UP000503447"/>
    </source>
</evidence>
<sequence length="48" mass="5559">MIDEPFSPPESQGFRPVTHRRRMAAPPLRLRARRGRRSLCLCCVPLRA</sequence>
<name>A0A6M5YLN0_9BACT</name>
<proteinExistence type="predicted"/>
<organism evidence="2 3">
    <name type="scientific">Frigoriglobus tundricola</name>
    <dbReference type="NCBI Taxonomy" id="2774151"/>
    <lineage>
        <taxon>Bacteria</taxon>
        <taxon>Pseudomonadati</taxon>
        <taxon>Planctomycetota</taxon>
        <taxon>Planctomycetia</taxon>
        <taxon>Gemmatales</taxon>
        <taxon>Gemmataceae</taxon>
        <taxon>Frigoriglobus</taxon>
    </lineage>
</organism>
<keyword evidence="3" id="KW-1185">Reference proteome</keyword>
<dbReference type="EMBL" id="CP053452">
    <property type="protein sequence ID" value="QJW93892.1"/>
    <property type="molecule type" value="Genomic_DNA"/>
</dbReference>
<protein>
    <submittedName>
        <fullName evidence="2">Uncharacterized protein</fullName>
    </submittedName>
</protein>
<feature type="region of interest" description="Disordered" evidence="1">
    <location>
        <begin position="1"/>
        <end position="22"/>
    </location>
</feature>
<accession>A0A6M5YLN0</accession>